<keyword evidence="3" id="KW-1185">Reference proteome</keyword>
<organism evidence="2 3">
    <name type="scientific">Actinopolymorpha rutila</name>
    <dbReference type="NCBI Taxonomy" id="446787"/>
    <lineage>
        <taxon>Bacteria</taxon>
        <taxon>Bacillati</taxon>
        <taxon>Actinomycetota</taxon>
        <taxon>Actinomycetes</taxon>
        <taxon>Propionibacteriales</taxon>
        <taxon>Actinopolymorphaceae</taxon>
        <taxon>Actinopolymorpha</taxon>
    </lineage>
</organism>
<accession>A0A852Z8K8</accession>
<reference evidence="2 3" key="1">
    <citation type="submission" date="2020-07" db="EMBL/GenBank/DDBJ databases">
        <title>Sequencing the genomes of 1000 actinobacteria strains.</title>
        <authorList>
            <person name="Klenk H.-P."/>
        </authorList>
    </citation>
    <scope>NUCLEOTIDE SEQUENCE [LARGE SCALE GENOMIC DNA]</scope>
    <source>
        <strain evidence="2 3">DSM 18448</strain>
    </source>
</reference>
<comment type="caution">
    <text evidence="2">The sequence shown here is derived from an EMBL/GenBank/DDBJ whole genome shotgun (WGS) entry which is preliminary data.</text>
</comment>
<name>A0A852Z8K8_9ACTN</name>
<protein>
    <submittedName>
        <fullName evidence="2">Uncharacterized protein</fullName>
    </submittedName>
</protein>
<feature type="region of interest" description="Disordered" evidence="1">
    <location>
        <begin position="39"/>
        <end position="79"/>
    </location>
</feature>
<sequence>MPEQRPAPPVELLEWPTADPSLPAELFRLPAEREVGLAKRLPAPGPNARANTRPPFTWSPTMPRSRPETSSTGLPADSL</sequence>
<feature type="compositionally biased region" description="Polar residues" evidence="1">
    <location>
        <begin position="58"/>
        <end position="73"/>
    </location>
</feature>
<gene>
    <name evidence="2" type="ORF">F4554_001341</name>
</gene>
<evidence type="ECO:0000256" key="1">
    <source>
        <dbReference type="SAM" id="MobiDB-lite"/>
    </source>
</evidence>
<evidence type="ECO:0000313" key="3">
    <source>
        <dbReference type="Proteomes" id="UP000579605"/>
    </source>
</evidence>
<dbReference type="AlphaFoldDB" id="A0A852Z8K8"/>
<dbReference type="EMBL" id="JACBZH010000001">
    <property type="protein sequence ID" value="NYH88703.1"/>
    <property type="molecule type" value="Genomic_DNA"/>
</dbReference>
<proteinExistence type="predicted"/>
<evidence type="ECO:0000313" key="2">
    <source>
        <dbReference type="EMBL" id="NYH88703.1"/>
    </source>
</evidence>
<dbReference type="Proteomes" id="UP000579605">
    <property type="component" value="Unassembled WGS sequence"/>
</dbReference>